<keyword evidence="2" id="KW-1185">Reference proteome</keyword>
<evidence type="ECO:0000313" key="1">
    <source>
        <dbReference type="EMBL" id="OBS63681.1"/>
    </source>
</evidence>
<accession>A0A1A6GBR7</accession>
<feature type="non-terminal residue" evidence="1">
    <location>
        <position position="132"/>
    </location>
</feature>
<dbReference type="Gene3D" id="1.20.5.2650">
    <property type="match status" value="1"/>
</dbReference>
<proteinExistence type="predicted"/>
<reference evidence="1 2" key="1">
    <citation type="submission" date="2016-06" db="EMBL/GenBank/DDBJ databases">
        <title>The Draft Genome Sequence and Annotation of the Desert Woodrat Neotoma lepida.</title>
        <authorList>
            <person name="Campbell M."/>
            <person name="Oakeson K.F."/>
            <person name="Yandell M."/>
            <person name="Halpert J.R."/>
            <person name="Dearing D."/>
        </authorList>
    </citation>
    <scope>NUCLEOTIDE SEQUENCE [LARGE SCALE GENOMIC DNA]</scope>
    <source>
        <strain evidence="1">417</strain>
        <tissue evidence="1">Liver</tissue>
    </source>
</reference>
<comment type="caution">
    <text evidence="1">The sequence shown here is derived from an EMBL/GenBank/DDBJ whole genome shotgun (WGS) entry which is preliminary data.</text>
</comment>
<organism evidence="1 2">
    <name type="scientific">Neotoma lepida</name>
    <name type="common">Desert woodrat</name>
    <dbReference type="NCBI Taxonomy" id="56216"/>
    <lineage>
        <taxon>Eukaryota</taxon>
        <taxon>Metazoa</taxon>
        <taxon>Chordata</taxon>
        <taxon>Craniata</taxon>
        <taxon>Vertebrata</taxon>
        <taxon>Euteleostomi</taxon>
        <taxon>Mammalia</taxon>
        <taxon>Eutheria</taxon>
        <taxon>Euarchontoglires</taxon>
        <taxon>Glires</taxon>
        <taxon>Rodentia</taxon>
        <taxon>Myomorpha</taxon>
        <taxon>Muroidea</taxon>
        <taxon>Cricetidae</taxon>
        <taxon>Neotominae</taxon>
        <taxon>Neotoma</taxon>
    </lineage>
</organism>
<evidence type="ECO:0000313" key="2">
    <source>
        <dbReference type="Proteomes" id="UP000092124"/>
    </source>
</evidence>
<dbReference type="EMBL" id="LZPO01098894">
    <property type="protein sequence ID" value="OBS63681.1"/>
    <property type="molecule type" value="Genomic_DNA"/>
</dbReference>
<protein>
    <submittedName>
        <fullName evidence="1">Uncharacterized protein</fullName>
    </submittedName>
</protein>
<dbReference type="Proteomes" id="UP000092124">
    <property type="component" value="Unassembled WGS sequence"/>
</dbReference>
<gene>
    <name evidence="1" type="ORF">A6R68_07780</name>
</gene>
<dbReference type="AlphaFoldDB" id="A0A1A6GBR7"/>
<dbReference type="STRING" id="56216.A0A1A6GBR7"/>
<name>A0A1A6GBR7_NEOLE</name>
<sequence length="132" mass="15218">MKLNISFPATSHQKLIEVDEEKNVPELTETFVPGWLVPRRATRSQNVSNSLKEMISTNLLSEISFKKKHRTKAPIVQCLKQHTNKNKEEAAEYAKLSLKRMNGVNENCQEQIAKRHRLSSSLTLIKQTKKEF</sequence>